<evidence type="ECO:0000313" key="6">
    <source>
        <dbReference type="EMBL" id="NKT81659.1"/>
    </source>
</evidence>
<dbReference type="GO" id="GO:0016887">
    <property type="term" value="F:ATP hydrolysis activity"/>
    <property type="evidence" value="ECO:0007669"/>
    <property type="project" value="TreeGrafter"/>
</dbReference>
<dbReference type="AlphaFoldDB" id="A0A9Q5RRE8"/>
<keyword evidence="1" id="KW-0547">Nucleotide-binding</keyword>
<evidence type="ECO:0000313" key="7">
    <source>
        <dbReference type="EMBL" id="NKW40096.1"/>
    </source>
</evidence>
<evidence type="ECO:0000313" key="5">
    <source>
        <dbReference type="EMBL" id="MBM4567227.1"/>
    </source>
</evidence>
<feature type="domain" description="Helicase C-terminal" evidence="4">
    <location>
        <begin position="238"/>
        <end position="386"/>
    </location>
</feature>
<proteinExistence type="predicted"/>
<organism evidence="6 8">
    <name type="scientific">Rhodococcus hoagii</name>
    <name type="common">Corynebacterium equii</name>
    <dbReference type="NCBI Taxonomy" id="43767"/>
    <lineage>
        <taxon>Bacteria</taxon>
        <taxon>Bacillati</taxon>
        <taxon>Actinomycetota</taxon>
        <taxon>Actinomycetes</taxon>
        <taxon>Mycobacteriales</taxon>
        <taxon>Nocardiaceae</taxon>
        <taxon>Prescottella</taxon>
    </lineage>
</organism>
<comment type="caution">
    <text evidence="6">The sequence shown here is derived from an EMBL/GenBank/DDBJ whole genome shotgun (WGS) entry which is preliminary data.</text>
</comment>
<dbReference type="InterPro" id="IPR052511">
    <property type="entry name" value="ATP-dep_Helicase"/>
</dbReference>
<dbReference type="Pfam" id="PF00270">
    <property type="entry name" value="DEAD"/>
    <property type="match status" value="1"/>
</dbReference>
<dbReference type="GO" id="GO:0004386">
    <property type="term" value="F:helicase activity"/>
    <property type="evidence" value="ECO:0007669"/>
    <property type="project" value="UniProtKB-KW"/>
</dbReference>
<gene>
    <name evidence="5" type="ORF">GS441_17780</name>
    <name evidence="6" type="ORF">GS882_26685</name>
    <name evidence="7" type="ORF">GS947_00320</name>
</gene>
<dbReference type="SMART" id="SM00490">
    <property type="entry name" value="HELICc"/>
    <property type="match status" value="1"/>
</dbReference>
<dbReference type="GO" id="GO:0003677">
    <property type="term" value="F:DNA binding"/>
    <property type="evidence" value="ECO:0007669"/>
    <property type="project" value="TreeGrafter"/>
</dbReference>
<protein>
    <submittedName>
        <fullName evidence="6">DEAD/DEAH box helicase</fullName>
    </submittedName>
</protein>
<dbReference type="SMART" id="SM00487">
    <property type="entry name" value="DEXDc"/>
    <property type="match status" value="1"/>
</dbReference>
<dbReference type="EMBL" id="WUXR01000008">
    <property type="protein sequence ID" value="MBM4567227.1"/>
    <property type="molecule type" value="Genomic_DNA"/>
</dbReference>
<keyword evidence="6" id="KW-0347">Helicase</keyword>
<keyword evidence="2" id="KW-0067">ATP-binding</keyword>
<dbReference type="PROSITE" id="PS51194">
    <property type="entry name" value="HELICASE_CTER"/>
    <property type="match status" value="1"/>
</dbReference>
<reference evidence="6" key="2">
    <citation type="journal article" date="2020" name="Environ. Microbiol.">
        <title>The novel and transferable erm(51) gene confers Macrolides, Lincosamides, and Streptogramins B (MLSB) resistance to clonal Rhodococcus equi in the environment.</title>
        <authorList>
            <person name="Huber L."/>
            <person name="Giguere S."/>
            <person name="Slovis N.M."/>
            <person name="Alvarez-Narvaez S."/>
            <person name="Hart K.A."/>
            <person name="Greiter M."/>
            <person name="Morris E.R.A."/>
            <person name="Cohen N.D."/>
        </authorList>
    </citation>
    <scope>NUCLEOTIDE SEQUENCE</scope>
    <source>
        <strain evidence="6">Lh_116_1</strain>
        <strain evidence="7">Lh_16_1</strain>
    </source>
</reference>
<evidence type="ECO:0000256" key="1">
    <source>
        <dbReference type="ARBA" id="ARBA00022741"/>
    </source>
</evidence>
<dbReference type="Proteomes" id="UP000603463">
    <property type="component" value="Unassembled WGS sequence"/>
</dbReference>
<dbReference type="Proteomes" id="UP000608063">
    <property type="component" value="Unassembled WGS sequence"/>
</dbReference>
<dbReference type="PANTHER" id="PTHR47962">
    <property type="entry name" value="ATP-DEPENDENT HELICASE LHR-RELATED-RELATED"/>
    <property type="match status" value="1"/>
</dbReference>
<evidence type="ECO:0000256" key="2">
    <source>
        <dbReference type="ARBA" id="ARBA00022840"/>
    </source>
</evidence>
<dbReference type="SUPFAM" id="SSF52540">
    <property type="entry name" value="P-loop containing nucleoside triphosphate hydrolases"/>
    <property type="match status" value="1"/>
</dbReference>
<evidence type="ECO:0000259" key="4">
    <source>
        <dbReference type="PROSITE" id="PS51194"/>
    </source>
</evidence>
<dbReference type="EMBL" id="WVBC01000034">
    <property type="protein sequence ID" value="NKT81659.1"/>
    <property type="molecule type" value="Genomic_DNA"/>
</dbReference>
<dbReference type="InterPro" id="IPR001650">
    <property type="entry name" value="Helicase_C-like"/>
</dbReference>
<dbReference type="EMBL" id="WVDC01000001">
    <property type="protein sequence ID" value="NKW40096.1"/>
    <property type="molecule type" value="Genomic_DNA"/>
</dbReference>
<feature type="domain" description="Helicase ATP-binding" evidence="3">
    <location>
        <begin position="33"/>
        <end position="212"/>
    </location>
</feature>
<accession>A0A9Q5RRE8</accession>
<dbReference type="PROSITE" id="PS51192">
    <property type="entry name" value="HELICASE_ATP_BIND_1"/>
    <property type="match status" value="1"/>
</dbReference>
<name>A0A9Q5RRE8_RHOHA</name>
<evidence type="ECO:0000313" key="8">
    <source>
        <dbReference type="Proteomes" id="UP000603463"/>
    </source>
</evidence>
<dbReference type="InterPro" id="IPR011545">
    <property type="entry name" value="DEAD/DEAH_box_helicase_dom"/>
</dbReference>
<dbReference type="Gene3D" id="3.40.50.300">
    <property type="entry name" value="P-loop containing nucleotide triphosphate hydrolases"/>
    <property type="match status" value="2"/>
</dbReference>
<dbReference type="InterPro" id="IPR027417">
    <property type="entry name" value="P-loop_NTPase"/>
</dbReference>
<dbReference type="GO" id="GO:0005524">
    <property type="term" value="F:ATP binding"/>
    <property type="evidence" value="ECO:0007669"/>
    <property type="project" value="UniProtKB-KW"/>
</dbReference>
<dbReference type="RefSeq" id="WP_084846696.1">
    <property type="nucleotide sequence ID" value="NZ_CP095477.1"/>
</dbReference>
<evidence type="ECO:0000259" key="3">
    <source>
        <dbReference type="PROSITE" id="PS51192"/>
    </source>
</evidence>
<sequence>MTAGFDQLDPILQHHIVNSLGWPGLRPLQDEAVATIAAGSDAILLAPTAGGKTEAAMFPILTRMQQQRWRGISVLYLCPLKALLNNLQPRLAEYTAWMGRGAMTWHGDVGQSVRDRIKRDRPDVLLTTPESLESMLVSESVDAAEVLGGVQAVVVDEVHAFAGDDRGWHLLAVLARLESLLGRKLQRVGMSATVGNPDELLGWLQGGRTSPGRVIAPAVAGGTVVPEITVDSVGSVENAAKVIAALHSGEKRLVFVDSRRLAEELGTMLRGRGITTFVSHSSLSAAERRESEQAFAEARDCVIVATSTLELGIDVGDLDRVIQINAPRTVSSFLQRLGRTGRRPGTTRNCLFLGVTDEAVLSTLGMLQCWSTGWVEPVVATPDPRHIAAQQILASALQTRRVPLDGWQEMWGSLPLFNTDGQEIFDHLLEEGFLEHDSGTAFIGPEAEKHFGRRHFMELLAVFTAAPEFKVFAGRQEIGSVETSVLTDEIEGPRVLLLGGRSWKVTHIDWKRRQVFVENTDLQGRAKWMSLPDGASFEITRGVRDVLLGAQPAGVTLTRRAAATLEDVRLQRADHIADGAVVIARDGRDDWRWWTWAGAKANRTLAAWAPDLVPPRQRIGAESIRLHSDLSVEDIRRGLATLRTSNGERPLPLVDKNALKGLKFSAALPEELARHTLATRTVNERAAETVIREKARIVNHPAP</sequence>
<dbReference type="InterPro" id="IPR014001">
    <property type="entry name" value="Helicase_ATP-bd"/>
</dbReference>
<dbReference type="PANTHER" id="PTHR47962:SF5">
    <property type="entry name" value="ATP-DEPENDENT HELICASE LHR-RELATED"/>
    <property type="match status" value="1"/>
</dbReference>
<reference evidence="5" key="1">
    <citation type="submission" date="2019-11" db="EMBL/GenBank/DDBJ databases">
        <title>Spread of Macrolides and rifampicin resistant Rhodococcus equi in clinical isolates in the USA.</title>
        <authorList>
            <person name="Alvarez-Narvaez S."/>
            <person name="Huber L."/>
            <person name="Cohen N.D."/>
            <person name="Slovis N."/>
            <person name="Greiter M."/>
            <person name="Giguere S."/>
            <person name="Hart K."/>
        </authorList>
    </citation>
    <scope>NUCLEOTIDE SEQUENCE</scope>
    <source>
        <strain evidence="5">Lh_17</strain>
    </source>
</reference>
<dbReference type="Proteomes" id="UP000808906">
    <property type="component" value="Unassembled WGS sequence"/>
</dbReference>
<keyword evidence="6" id="KW-0378">Hydrolase</keyword>
<dbReference type="Pfam" id="PF00271">
    <property type="entry name" value="Helicase_C"/>
    <property type="match status" value="1"/>
</dbReference>